<reference evidence="1 2" key="1">
    <citation type="submission" date="2020-04" db="EMBL/GenBank/DDBJ databases">
        <authorList>
            <person name="De Canck E."/>
        </authorList>
    </citation>
    <scope>NUCLEOTIDE SEQUENCE [LARGE SCALE GENOMIC DNA]</scope>
    <source>
        <strain evidence="1 2">LMG 28138</strain>
    </source>
</reference>
<accession>A0A6S7BB82</accession>
<protein>
    <submittedName>
        <fullName evidence="1">Uncharacterized protein</fullName>
    </submittedName>
</protein>
<dbReference type="Proteomes" id="UP000494115">
    <property type="component" value="Unassembled WGS sequence"/>
</dbReference>
<name>A0A6S7BB82_9BURK</name>
<sequence length="112" mass="12509">MNDEQHCAEVRSIKLNSFSRSTATVQLTDDGGLLFDFYDFDYLGSGRADMYRVAVQSLPGLYQAMAHTTGDSLRTPAELLACIGRHYPAWDDAFSWLKSSGVPFTHEVDPWA</sequence>
<keyword evidence="2" id="KW-1185">Reference proteome</keyword>
<dbReference type="EMBL" id="CADIKM010000019">
    <property type="protein sequence ID" value="CAB3794479.1"/>
    <property type="molecule type" value="Genomic_DNA"/>
</dbReference>
<gene>
    <name evidence="1" type="ORF">LMG28138_03709</name>
</gene>
<evidence type="ECO:0000313" key="1">
    <source>
        <dbReference type="EMBL" id="CAB3794479.1"/>
    </source>
</evidence>
<dbReference type="AlphaFoldDB" id="A0A6S7BB82"/>
<dbReference type="RefSeq" id="WP_175106212.1">
    <property type="nucleotide sequence ID" value="NZ_CADIKM010000019.1"/>
</dbReference>
<evidence type="ECO:0000313" key="2">
    <source>
        <dbReference type="Proteomes" id="UP000494115"/>
    </source>
</evidence>
<proteinExistence type="predicted"/>
<organism evidence="1 2">
    <name type="scientific">Pararobbsia alpina</name>
    <dbReference type="NCBI Taxonomy" id="621374"/>
    <lineage>
        <taxon>Bacteria</taxon>
        <taxon>Pseudomonadati</taxon>
        <taxon>Pseudomonadota</taxon>
        <taxon>Betaproteobacteria</taxon>
        <taxon>Burkholderiales</taxon>
        <taxon>Burkholderiaceae</taxon>
        <taxon>Pararobbsia</taxon>
    </lineage>
</organism>